<dbReference type="EMBL" id="JAAEAM010000052">
    <property type="protein sequence ID" value="NDV76730.1"/>
    <property type="molecule type" value="Genomic_DNA"/>
</dbReference>
<evidence type="ECO:0000313" key="1">
    <source>
        <dbReference type="EMBL" id="NDV76730.1"/>
    </source>
</evidence>
<accession>A0A6B2MMH0</accession>
<dbReference type="RefSeq" id="WP_060376457.1">
    <property type="nucleotide sequence ID" value="NZ_JAAEAM010000052.1"/>
</dbReference>
<reference evidence="1" key="1">
    <citation type="submission" date="2019-11" db="EMBL/GenBank/DDBJ databases">
        <title>Burkholderia cenocepacia CF.</title>
        <authorList>
            <person name="Vianna E.F."/>
            <person name="Marques E.A."/>
            <person name="Albano R.M."/>
            <person name="Leao R.S."/>
        </authorList>
    </citation>
    <scope>NUCLEOTIDE SEQUENCE</scope>
    <source>
        <strain evidence="1">MS-2140</strain>
    </source>
</reference>
<dbReference type="AlphaFoldDB" id="A0A6B2MMH0"/>
<protein>
    <submittedName>
        <fullName evidence="1">Uncharacterized protein</fullName>
    </submittedName>
</protein>
<name>A0A6B2MMH0_9BURK</name>
<gene>
    <name evidence="1" type="ORF">GFJ35_32475</name>
</gene>
<sequence length="65" mass="7294">MKLEIYHFVEMEEVRAVAMDKGLRGDESGVVWLLCGEAADASKMATCQSDDSQLTRDKAFVNIQR</sequence>
<comment type="caution">
    <text evidence="1">The sequence shown here is derived from an EMBL/GenBank/DDBJ whole genome shotgun (WGS) entry which is preliminary data.</text>
</comment>
<organism evidence="1">
    <name type="scientific">Burkholderia cenocepacia</name>
    <dbReference type="NCBI Taxonomy" id="95486"/>
    <lineage>
        <taxon>Bacteria</taxon>
        <taxon>Pseudomonadati</taxon>
        <taxon>Pseudomonadota</taxon>
        <taxon>Betaproteobacteria</taxon>
        <taxon>Burkholderiales</taxon>
        <taxon>Burkholderiaceae</taxon>
        <taxon>Burkholderia</taxon>
        <taxon>Burkholderia cepacia complex</taxon>
    </lineage>
</organism>
<proteinExistence type="predicted"/>